<dbReference type="InterPro" id="IPR005486">
    <property type="entry name" value="Glucokinase_regulatory_CS"/>
</dbReference>
<dbReference type="GO" id="GO:0097367">
    <property type="term" value="F:carbohydrate derivative binding"/>
    <property type="evidence" value="ECO:0007669"/>
    <property type="project" value="InterPro"/>
</dbReference>
<accession>A0A2S8STV6</accession>
<evidence type="ECO:0000313" key="5">
    <source>
        <dbReference type="Proteomes" id="UP000237684"/>
    </source>
</evidence>
<dbReference type="GO" id="GO:0016835">
    <property type="term" value="F:carbon-oxygen lyase activity"/>
    <property type="evidence" value="ECO:0007669"/>
    <property type="project" value="InterPro"/>
</dbReference>
<dbReference type="PROSITE" id="PS51464">
    <property type="entry name" value="SIS"/>
    <property type="match status" value="1"/>
</dbReference>
<keyword evidence="1" id="KW-0456">Lyase</keyword>
<dbReference type="PANTHER" id="PTHR10088:SF4">
    <property type="entry name" value="GLUCOKINASE REGULATORY PROTEIN"/>
    <property type="match status" value="1"/>
</dbReference>
<dbReference type="InterPro" id="IPR046348">
    <property type="entry name" value="SIS_dom_sf"/>
</dbReference>
<dbReference type="PANTHER" id="PTHR10088">
    <property type="entry name" value="GLUCOKINASE REGULATORY PROTEIN"/>
    <property type="match status" value="1"/>
</dbReference>
<dbReference type="PROSITE" id="PS01272">
    <property type="entry name" value="GCKR"/>
    <property type="match status" value="1"/>
</dbReference>
<dbReference type="GO" id="GO:0016803">
    <property type="term" value="F:ether hydrolase activity"/>
    <property type="evidence" value="ECO:0007669"/>
    <property type="project" value="TreeGrafter"/>
</dbReference>
<dbReference type="Gene3D" id="3.40.50.10490">
    <property type="entry name" value="Glucose-6-phosphate isomerase like protein, domain 1"/>
    <property type="match status" value="1"/>
</dbReference>
<dbReference type="InterPro" id="IPR005488">
    <property type="entry name" value="Etherase_MurQ"/>
</dbReference>
<evidence type="ECO:0000313" key="4">
    <source>
        <dbReference type="EMBL" id="PQV64231.1"/>
    </source>
</evidence>
<dbReference type="Pfam" id="PF22645">
    <property type="entry name" value="GKRP_SIS_N"/>
    <property type="match status" value="1"/>
</dbReference>
<keyword evidence="2" id="KW-0119">Carbohydrate metabolism</keyword>
<dbReference type="NCBIfam" id="NF009222">
    <property type="entry name" value="PRK12570.1"/>
    <property type="match status" value="1"/>
</dbReference>
<proteinExistence type="predicted"/>
<evidence type="ECO:0000256" key="2">
    <source>
        <dbReference type="ARBA" id="ARBA00023277"/>
    </source>
</evidence>
<dbReference type="FunCoup" id="A0A2S8STV6">
    <property type="interactions" value="58"/>
</dbReference>
<sequence length="265" mass="28264">MDCFQSLTNFSATMNLADLISEQTNDATRDLSRVSTLEALQLISDEDQKVALAVRETLPAIASAIERIAPKLQNGGRLFYIGAGTSGRLGVVDASECPPTFGVAPEMVQGIIAGGRAAVFKSQEGAEDVYENGARDLKVANFNSNDCLVGLAASGRTPYVLGALDFARGIGSFTAGITVNPNAEMRNHCEVFIAPQVGPEALTGSSRMKAGTAQKMVLNMISTGVMLRLGRVEGNLMTHLTPSCEKLIDRQKRIAAELEKREKQS</sequence>
<feature type="domain" description="SIS" evidence="3">
    <location>
        <begin position="68"/>
        <end position="231"/>
    </location>
</feature>
<dbReference type="AlphaFoldDB" id="A0A2S8STV6"/>
<evidence type="ECO:0000256" key="1">
    <source>
        <dbReference type="ARBA" id="ARBA00023239"/>
    </source>
</evidence>
<dbReference type="Proteomes" id="UP000237684">
    <property type="component" value="Unassembled WGS sequence"/>
</dbReference>
<dbReference type="NCBIfam" id="NF003915">
    <property type="entry name" value="PRK05441.1"/>
    <property type="match status" value="1"/>
</dbReference>
<dbReference type="InterPro" id="IPR001347">
    <property type="entry name" value="SIS_dom"/>
</dbReference>
<gene>
    <name evidence="4" type="ORF">B1R32_10676</name>
</gene>
<evidence type="ECO:0000259" key="3">
    <source>
        <dbReference type="PROSITE" id="PS51464"/>
    </source>
</evidence>
<dbReference type="SUPFAM" id="SSF53697">
    <property type="entry name" value="SIS domain"/>
    <property type="match status" value="1"/>
</dbReference>
<organism evidence="4 5">
    <name type="scientific">Abditibacterium utsteinense</name>
    <dbReference type="NCBI Taxonomy" id="1960156"/>
    <lineage>
        <taxon>Bacteria</taxon>
        <taxon>Pseudomonadati</taxon>
        <taxon>Abditibacteriota</taxon>
        <taxon>Abditibacteriia</taxon>
        <taxon>Abditibacteriales</taxon>
        <taxon>Abditibacteriaceae</taxon>
        <taxon>Abditibacterium</taxon>
    </lineage>
</organism>
<name>A0A2S8STV6_9BACT</name>
<keyword evidence="5" id="KW-1185">Reference proteome</keyword>
<dbReference type="CDD" id="cd05007">
    <property type="entry name" value="SIS_Etherase"/>
    <property type="match status" value="1"/>
</dbReference>
<dbReference type="InParanoid" id="A0A2S8STV6"/>
<comment type="caution">
    <text evidence="4">The sequence shown here is derived from an EMBL/GenBank/DDBJ whole genome shotgun (WGS) entry which is preliminary data.</text>
</comment>
<dbReference type="FunFam" id="3.40.50.10490:FF:000014">
    <property type="entry name" value="N-acetylmuramic acid 6-phosphate etherase"/>
    <property type="match status" value="1"/>
</dbReference>
<reference evidence="4 5" key="1">
    <citation type="journal article" date="2018" name="Syst. Appl. Microbiol.">
        <title>Abditibacterium utsteinense sp. nov., the first cultivated member of candidate phylum FBP, isolated from ice-free Antarctic soil samples.</title>
        <authorList>
            <person name="Tahon G."/>
            <person name="Tytgat B."/>
            <person name="Lebbe L."/>
            <person name="Carlier A."/>
            <person name="Willems A."/>
        </authorList>
    </citation>
    <scope>NUCLEOTIDE SEQUENCE [LARGE SCALE GENOMIC DNA]</scope>
    <source>
        <strain evidence="4 5">LMG 29911</strain>
    </source>
</reference>
<dbReference type="InterPro" id="IPR040190">
    <property type="entry name" value="MURQ/GCKR"/>
</dbReference>
<dbReference type="EMBL" id="NIGF01000006">
    <property type="protein sequence ID" value="PQV64231.1"/>
    <property type="molecule type" value="Genomic_DNA"/>
</dbReference>
<dbReference type="NCBIfam" id="TIGR00274">
    <property type="entry name" value="N-acetylmuramic acid 6-phosphate etherase"/>
    <property type="match status" value="1"/>
</dbReference>
<dbReference type="GO" id="GO:0009254">
    <property type="term" value="P:peptidoglycan turnover"/>
    <property type="evidence" value="ECO:0007669"/>
    <property type="project" value="TreeGrafter"/>
</dbReference>
<protein>
    <submittedName>
        <fullName evidence="4">N-acetylmuramic acid 6-phosphate etherase</fullName>
    </submittedName>
</protein>
<dbReference type="GO" id="GO:0046348">
    <property type="term" value="P:amino sugar catabolic process"/>
    <property type="evidence" value="ECO:0007669"/>
    <property type="project" value="InterPro"/>
</dbReference>